<protein>
    <submittedName>
        <fullName evidence="2">Phosphoglycerate mutase family protein</fullName>
    </submittedName>
</protein>
<proteinExistence type="predicted"/>
<organism evidence="2 3">
    <name type="scientific">Lacinutrix neustonica</name>
    <dbReference type="NCBI Taxonomy" id="2980107"/>
    <lineage>
        <taxon>Bacteria</taxon>
        <taxon>Pseudomonadati</taxon>
        <taxon>Bacteroidota</taxon>
        <taxon>Flavobacteriia</taxon>
        <taxon>Flavobacteriales</taxon>
        <taxon>Flavobacteriaceae</taxon>
        <taxon>Lacinutrix</taxon>
    </lineage>
</organism>
<accession>A0A9E8SGV1</accession>
<name>A0A9E8SGV1_9FLAO</name>
<sequence length="135" mass="15367">MRHAEKDLSRGNNPKLTKQGHQRAKRLANYFKNKPLSAVYSTNFHRTLNTAKPAANAKGLKPIIYSPTKFDYDAFLKDTKGTAVLIVGHSNTIPDFVNKIIGENKYKEIDERIYSNLYIVTIKNNVIEDELISQD</sequence>
<dbReference type="AlphaFoldDB" id="A0A9E8SGV1"/>
<dbReference type="Gene3D" id="3.40.50.1240">
    <property type="entry name" value="Phosphoglycerate mutase-like"/>
    <property type="match status" value="1"/>
</dbReference>
<dbReference type="CDD" id="cd07067">
    <property type="entry name" value="HP_PGM_like"/>
    <property type="match status" value="1"/>
</dbReference>
<gene>
    <name evidence="2" type="ORF">N7U66_20280</name>
</gene>
<dbReference type="RefSeq" id="WP_267676687.1">
    <property type="nucleotide sequence ID" value="NZ_CP113088.1"/>
</dbReference>
<reference evidence="2" key="1">
    <citation type="submission" date="2022-11" db="EMBL/GenBank/DDBJ databases">
        <title>Lacinutrix neustonica HL-RS19T sp. nov., isolated from the surface microlayer sample of brackish Lake Shihwa.</title>
        <authorList>
            <person name="Choi J.Y."/>
            <person name="Hwang C.Y."/>
        </authorList>
    </citation>
    <scope>NUCLEOTIDE SEQUENCE</scope>
    <source>
        <strain evidence="2">HL-RS19</strain>
    </source>
</reference>
<dbReference type="InterPro" id="IPR013078">
    <property type="entry name" value="His_Pase_superF_clade-1"/>
</dbReference>
<dbReference type="KEGG" id="lnu:N7U66_20280"/>
<feature type="region of interest" description="Disordered" evidence="1">
    <location>
        <begin position="1"/>
        <end position="21"/>
    </location>
</feature>
<dbReference type="Proteomes" id="UP001164705">
    <property type="component" value="Chromosome"/>
</dbReference>
<dbReference type="EMBL" id="CP113088">
    <property type="protein sequence ID" value="WAC02090.1"/>
    <property type="molecule type" value="Genomic_DNA"/>
</dbReference>
<dbReference type="Pfam" id="PF00300">
    <property type="entry name" value="His_Phos_1"/>
    <property type="match status" value="1"/>
</dbReference>
<evidence type="ECO:0000313" key="3">
    <source>
        <dbReference type="Proteomes" id="UP001164705"/>
    </source>
</evidence>
<dbReference type="InterPro" id="IPR029033">
    <property type="entry name" value="His_PPase_superfam"/>
</dbReference>
<evidence type="ECO:0000313" key="2">
    <source>
        <dbReference type="EMBL" id="WAC02090.1"/>
    </source>
</evidence>
<keyword evidence="3" id="KW-1185">Reference proteome</keyword>
<dbReference type="SUPFAM" id="SSF53254">
    <property type="entry name" value="Phosphoglycerate mutase-like"/>
    <property type="match status" value="1"/>
</dbReference>
<evidence type="ECO:0000256" key="1">
    <source>
        <dbReference type="SAM" id="MobiDB-lite"/>
    </source>
</evidence>